<dbReference type="GO" id="GO:1902065">
    <property type="term" value="P:response to L-glutamate"/>
    <property type="evidence" value="ECO:0007669"/>
    <property type="project" value="UniProtKB-ARBA"/>
</dbReference>
<dbReference type="Pfam" id="PF00069">
    <property type="entry name" value="Pkinase"/>
    <property type="match status" value="1"/>
</dbReference>
<accession>A0A830BQ51</accession>
<dbReference type="AlphaFoldDB" id="A0A830BQ51"/>
<comment type="catalytic activity">
    <reaction evidence="8">
        <text>L-threonyl-[protein] + ATP = O-phospho-L-threonyl-[protein] + ADP + H(+)</text>
        <dbReference type="Rhea" id="RHEA:46608"/>
        <dbReference type="Rhea" id="RHEA-COMP:11060"/>
        <dbReference type="Rhea" id="RHEA-COMP:11605"/>
        <dbReference type="ChEBI" id="CHEBI:15378"/>
        <dbReference type="ChEBI" id="CHEBI:30013"/>
        <dbReference type="ChEBI" id="CHEBI:30616"/>
        <dbReference type="ChEBI" id="CHEBI:61977"/>
        <dbReference type="ChEBI" id="CHEBI:456216"/>
        <dbReference type="EC" id="2.7.11.25"/>
    </reaction>
</comment>
<dbReference type="FunFam" id="1.10.510.10:FF:000359">
    <property type="entry name" value="Mitogen-activated protein kinase 1, putative, expressed"/>
    <property type="match status" value="1"/>
</dbReference>
<keyword evidence="3" id="KW-0723">Serine/threonine-protein kinase</keyword>
<dbReference type="GO" id="GO:0005737">
    <property type="term" value="C:cytoplasm"/>
    <property type="evidence" value="ECO:0007669"/>
    <property type="project" value="TreeGrafter"/>
</dbReference>
<dbReference type="InterPro" id="IPR011009">
    <property type="entry name" value="Kinase-like_dom_sf"/>
</dbReference>
<keyword evidence="6 13" id="KW-0418">Kinase</keyword>
<dbReference type="PROSITE" id="PS00107">
    <property type="entry name" value="PROTEIN_KINASE_ATP"/>
    <property type="match status" value="1"/>
</dbReference>
<evidence type="ECO:0000256" key="2">
    <source>
        <dbReference type="ARBA" id="ARBA00012406"/>
    </source>
</evidence>
<evidence type="ECO:0000256" key="9">
    <source>
        <dbReference type="ARBA" id="ARBA00048329"/>
    </source>
</evidence>
<keyword evidence="5 10" id="KW-0547">Nucleotide-binding</keyword>
<name>A0A830BQ51_9LAMI</name>
<dbReference type="PANTHER" id="PTHR48016:SF29">
    <property type="entry name" value="MITOGEN-ACTIVATED PROTEIN KINASE KINASE KINASE 1-RELATED"/>
    <property type="match status" value="1"/>
</dbReference>
<proteinExistence type="inferred from homology"/>
<evidence type="ECO:0000256" key="7">
    <source>
        <dbReference type="ARBA" id="ARBA00022840"/>
    </source>
</evidence>
<dbReference type="GO" id="GO:0005524">
    <property type="term" value="F:ATP binding"/>
    <property type="evidence" value="ECO:0007669"/>
    <property type="project" value="UniProtKB-UniRule"/>
</dbReference>
<comment type="similarity">
    <text evidence="1">Belongs to the protein kinase superfamily. STE Ser/Thr protein kinase family. MAP kinase kinase kinase subfamily.</text>
</comment>
<dbReference type="InterPro" id="IPR050538">
    <property type="entry name" value="MAP_kinase_kinase_kinase"/>
</dbReference>
<evidence type="ECO:0000256" key="1">
    <source>
        <dbReference type="ARBA" id="ARBA00006529"/>
    </source>
</evidence>
<evidence type="ECO:0000313" key="13">
    <source>
        <dbReference type="EMBL" id="GFP87108.1"/>
    </source>
</evidence>
<feature type="domain" description="Protein kinase" evidence="12">
    <location>
        <begin position="369"/>
        <end position="623"/>
    </location>
</feature>
<evidence type="ECO:0000256" key="5">
    <source>
        <dbReference type="ARBA" id="ARBA00022741"/>
    </source>
</evidence>
<keyword evidence="7 10" id="KW-0067">ATP-binding</keyword>
<feature type="binding site" evidence="10">
    <location>
        <position position="397"/>
    </location>
    <ligand>
        <name>ATP</name>
        <dbReference type="ChEBI" id="CHEBI:30616"/>
    </ligand>
</feature>
<dbReference type="PROSITE" id="PS50011">
    <property type="entry name" value="PROTEIN_KINASE_DOM"/>
    <property type="match status" value="1"/>
</dbReference>
<feature type="compositionally biased region" description="Low complexity" evidence="11">
    <location>
        <begin position="37"/>
        <end position="47"/>
    </location>
</feature>
<evidence type="ECO:0000256" key="3">
    <source>
        <dbReference type="ARBA" id="ARBA00022527"/>
    </source>
</evidence>
<keyword evidence="14" id="KW-1185">Reference proteome</keyword>
<dbReference type="InterPro" id="IPR000719">
    <property type="entry name" value="Prot_kinase_dom"/>
</dbReference>
<organism evidence="13 14">
    <name type="scientific">Phtheirospermum japonicum</name>
    <dbReference type="NCBI Taxonomy" id="374723"/>
    <lineage>
        <taxon>Eukaryota</taxon>
        <taxon>Viridiplantae</taxon>
        <taxon>Streptophyta</taxon>
        <taxon>Embryophyta</taxon>
        <taxon>Tracheophyta</taxon>
        <taxon>Spermatophyta</taxon>
        <taxon>Magnoliopsida</taxon>
        <taxon>eudicotyledons</taxon>
        <taxon>Gunneridae</taxon>
        <taxon>Pentapetalae</taxon>
        <taxon>asterids</taxon>
        <taxon>lamiids</taxon>
        <taxon>Lamiales</taxon>
        <taxon>Orobanchaceae</taxon>
        <taxon>Orobanchaceae incertae sedis</taxon>
        <taxon>Phtheirospermum</taxon>
    </lineage>
</organism>
<dbReference type="GO" id="GO:0004709">
    <property type="term" value="F:MAP kinase kinase kinase activity"/>
    <property type="evidence" value="ECO:0007669"/>
    <property type="project" value="UniProtKB-EC"/>
</dbReference>
<dbReference type="OrthoDB" id="266718at2759"/>
<dbReference type="PANTHER" id="PTHR48016">
    <property type="entry name" value="MAP KINASE KINASE KINASE SSK2-RELATED-RELATED"/>
    <property type="match status" value="1"/>
</dbReference>
<feature type="compositionally biased region" description="Basic residues" evidence="11">
    <location>
        <begin position="1"/>
        <end position="15"/>
    </location>
</feature>
<feature type="region of interest" description="Disordered" evidence="11">
    <location>
        <begin position="1"/>
        <end position="52"/>
    </location>
</feature>
<comment type="catalytic activity">
    <reaction evidence="9">
        <text>L-seryl-[protein] + ATP = O-phospho-L-seryl-[protein] + ADP + H(+)</text>
        <dbReference type="Rhea" id="RHEA:17989"/>
        <dbReference type="Rhea" id="RHEA-COMP:9863"/>
        <dbReference type="Rhea" id="RHEA-COMP:11604"/>
        <dbReference type="ChEBI" id="CHEBI:15378"/>
        <dbReference type="ChEBI" id="CHEBI:29999"/>
        <dbReference type="ChEBI" id="CHEBI:30616"/>
        <dbReference type="ChEBI" id="CHEBI:83421"/>
        <dbReference type="ChEBI" id="CHEBI:456216"/>
        <dbReference type="EC" id="2.7.11.25"/>
    </reaction>
</comment>
<dbReference type="InterPro" id="IPR017441">
    <property type="entry name" value="Protein_kinase_ATP_BS"/>
</dbReference>
<dbReference type="SMART" id="SM00220">
    <property type="entry name" value="S_TKc"/>
    <property type="match status" value="1"/>
</dbReference>
<sequence length="642" mass="71324">MMSSKHKRQHHHQQRPRLDRRNALKYIDYDPGDSELNSPSSSSNSSSFDDQSVQKTRSLDLFPLSGRTSFRIEGTEGEVDQIFRHLGLGPEDFSIPVAAWEARKCSSPSCNLKTAEFGDRSELSSGFVARVGVGDGGVNFDEIRVGIDEYSKNEVECELISSGGWGFKGIRPARLHPPLEIQRSVLKNTGDLGEFRDIIGDIVNVDNGEEKDGAELISSCDEDRVDEGNETEMKSEGINDVGLGIRGATSPMLAPPPGMTRLVAVDDMSSTWDILKGFGPQDDRDLKTPQVSSSHIINEIEENEEGEERYIRGAQEENENAVEKEMLVGLESCSDCSNDDDEIDSVSLVGENDYTISPNGSFRSKIKSWQKGDFLGSGSFGTVYEGFTDDGLFFAVKEVSLLDQGSQGQQSLYQLEQEISLLRQFQHENIVRYLGTDKDDARLYIFLELVTKGSLARLYQKYRLRDSQVSVYTRQILSGLNYLHCRDVVHRDIKCANILVDVSGSVKLADFGLAKASKLNDIKSCKGTPFWMAPEVVRRKNHAGYGRAADIWSLGCTVLEMLTGQIPYSHLEGMQALFRIGRGELPPIPNTLSKDAQDFILKCLQVNPDNRPTAALLLEHPFVKKLPSTFPSPVSPHYAMRS</sequence>
<keyword evidence="4" id="KW-0808">Transferase</keyword>
<evidence type="ECO:0000256" key="10">
    <source>
        <dbReference type="PROSITE-ProRule" id="PRU10141"/>
    </source>
</evidence>
<protein>
    <recommendedName>
        <fullName evidence="2">mitogen-activated protein kinase kinase kinase</fullName>
        <ecNumber evidence="2">2.7.11.25</ecNumber>
    </recommendedName>
</protein>
<evidence type="ECO:0000256" key="8">
    <source>
        <dbReference type="ARBA" id="ARBA00047559"/>
    </source>
</evidence>
<dbReference type="Gene3D" id="1.10.510.10">
    <property type="entry name" value="Transferase(Phosphotransferase) domain 1"/>
    <property type="match status" value="1"/>
</dbReference>
<evidence type="ECO:0000259" key="12">
    <source>
        <dbReference type="PROSITE" id="PS50011"/>
    </source>
</evidence>
<reference evidence="13" key="1">
    <citation type="submission" date="2020-07" db="EMBL/GenBank/DDBJ databases">
        <title>Ethylene signaling mediates host invasion by parasitic plants.</title>
        <authorList>
            <person name="Yoshida S."/>
        </authorList>
    </citation>
    <scope>NUCLEOTIDE SEQUENCE</scope>
    <source>
        <strain evidence="13">Okayama</strain>
    </source>
</reference>
<evidence type="ECO:0000256" key="11">
    <source>
        <dbReference type="SAM" id="MobiDB-lite"/>
    </source>
</evidence>
<dbReference type="SUPFAM" id="SSF56112">
    <property type="entry name" value="Protein kinase-like (PK-like)"/>
    <property type="match status" value="1"/>
</dbReference>
<dbReference type="Proteomes" id="UP000653305">
    <property type="component" value="Unassembled WGS sequence"/>
</dbReference>
<dbReference type="EMBL" id="BMAC01000137">
    <property type="protein sequence ID" value="GFP87108.1"/>
    <property type="molecule type" value="Genomic_DNA"/>
</dbReference>
<gene>
    <name evidence="13" type="ORF">PHJA_000854600</name>
</gene>
<evidence type="ECO:0000313" key="14">
    <source>
        <dbReference type="Proteomes" id="UP000653305"/>
    </source>
</evidence>
<dbReference type="PROSITE" id="PS00108">
    <property type="entry name" value="PROTEIN_KINASE_ST"/>
    <property type="match status" value="1"/>
</dbReference>
<comment type="caution">
    <text evidence="13">The sequence shown here is derived from an EMBL/GenBank/DDBJ whole genome shotgun (WGS) entry which is preliminary data.</text>
</comment>
<evidence type="ECO:0000256" key="6">
    <source>
        <dbReference type="ARBA" id="ARBA00022777"/>
    </source>
</evidence>
<dbReference type="EC" id="2.7.11.25" evidence="2"/>
<evidence type="ECO:0000256" key="4">
    <source>
        <dbReference type="ARBA" id="ARBA00022679"/>
    </source>
</evidence>
<dbReference type="InterPro" id="IPR008271">
    <property type="entry name" value="Ser/Thr_kinase_AS"/>
</dbReference>